<feature type="chain" id="PRO_5020440904" description="Acid-shock protein" evidence="2">
    <location>
        <begin position="26"/>
        <end position="84"/>
    </location>
</feature>
<evidence type="ECO:0000313" key="3">
    <source>
        <dbReference type="EMBL" id="TKV81779.1"/>
    </source>
</evidence>
<feature type="compositionally biased region" description="Basic residues" evidence="1">
    <location>
        <begin position="51"/>
        <end position="64"/>
    </location>
</feature>
<feature type="signal peptide" evidence="2">
    <location>
        <begin position="1"/>
        <end position="25"/>
    </location>
</feature>
<feature type="compositionally biased region" description="Low complexity" evidence="1">
    <location>
        <begin position="29"/>
        <end position="40"/>
    </location>
</feature>
<accession>A0A4U6S2F8</accession>
<dbReference type="AlphaFoldDB" id="A0A4U6S2F8"/>
<gene>
    <name evidence="3" type="ORF">FDV58_08900</name>
</gene>
<feature type="region of interest" description="Disordered" evidence="1">
    <location>
        <begin position="24"/>
        <end position="84"/>
    </location>
</feature>
<feature type="compositionally biased region" description="Low complexity" evidence="1">
    <location>
        <begin position="65"/>
        <end position="84"/>
    </location>
</feature>
<protein>
    <recommendedName>
        <fullName evidence="5">Acid-shock protein</fullName>
    </recommendedName>
</protein>
<evidence type="ECO:0000256" key="1">
    <source>
        <dbReference type="SAM" id="MobiDB-lite"/>
    </source>
</evidence>
<organism evidence="3 4">
    <name type="scientific">Bradyrhizobium elkanii</name>
    <dbReference type="NCBI Taxonomy" id="29448"/>
    <lineage>
        <taxon>Bacteria</taxon>
        <taxon>Pseudomonadati</taxon>
        <taxon>Pseudomonadota</taxon>
        <taxon>Alphaproteobacteria</taxon>
        <taxon>Hyphomicrobiales</taxon>
        <taxon>Nitrobacteraceae</taxon>
        <taxon>Bradyrhizobium</taxon>
    </lineage>
</organism>
<evidence type="ECO:0000313" key="4">
    <source>
        <dbReference type="Proteomes" id="UP000305095"/>
    </source>
</evidence>
<evidence type="ECO:0000256" key="2">
    <source>
        <dbReference type="SAM" id="SignalP"/>
    </source>
</evidence>
<proteinExistence type="predicted"/>
<reference evidence="3 4" key="1">
    <citation type="submission" date="2019-05" db="EMBL/GenBank/DDBJ databases">
        <title>Draft Genome of Bradyrhizobium elkanii strain SEMIA 938, Used in Commercial Inoculants for Lupinus spp. in Brazil.</title>
        <authorList>
            <person name="Hungria M."/>
            <person name="Delamuta J.R.M."/>
            <person name="Ribeiro R.A."/>
            <person name="Nogueira M.A."/>
        </authorList>
    </citation>
    <scope>NUCLEOTIDE SEQUENCE [LARGE SCALE GENOMIC DNA]</scope>
    <source>
        <strain evidence="3 4">Semia 938</strain>
    </source>
</reference>
<keyword evidence="2" id="KW-0732">Signal</keyword>
<comment type="caution">
    <text evidence="3">The sequence shown here is derived from an EMBL/GenBank/DDBJ whole genome shotgun (WGS) entry which is preliminary data.</text>
</comment>
<sequence length="84" mass="8185">MGEYPMRTLILAATALAFVSSTALAQDKAGGSPAPAAQSGDTMTKGEAAKAPKKKAKKTAKKSSAKTGAATTGAAGTGSDATKQ</sequence>
<dbReference type="EMBL" id="SZZP01000005">
    <property type="protein sequence ID" value="TKV81779.1"/>
    <property type="molecule type" value="Genomic_DNA"/>
</dbReference>
<name>A0A4U6S2F8_BRAEL</name>
<dbReference type="Proteomes" id="UP000305095">
    <property type="component" value="Unassembled WGS sequence"/>
</dbReference>
<evidence type="ECO:0008006" key="5">
    <source>
        <dbReference type="Google" id="ProtNLM"/>
    </source>
</evidence>